<dbReference type="KEGG" id="llx:NCDO2118_1611"/>
<organism evidence="1 2">
    <name type="scientific">Lactococcus lactis subsp. lactis NCDO 2118</name>
    <dbReference type="NCBI Taxonomy" id="1117941"/>
    <lineage>
        <taxon>Bacteria</taxon>
        <taxon>Bacillati</taxon>
        <taxon>Bacillota</taxon>
        <taxon>Bacilli</taxon>
        <taxon>Lactobacillales</taxon>
        <taxon>Streptococcaceae</taxon>
        <taxon>Lactococcus</taxon>
    </lineage>
</organism>
<evidence type="ECO:0000313" key="1">
    <source>
        <dbReference type="EMBL" id="AII13084.1"/>
    </source>
</evidence>
<evidence type="ECO:0000313" key="2">
    <source>
        <dbReference type="Proteomes" id="UP000028594"/>
    </source>
</evidence>
<dbReference type="Proteomes" id="UP000028594">
    <property type="component" value="Chromosome"/>
</dbReference>
<dbReference type="AlphaFoldDB" id="A0ABC8A704"/>
<reference evidence="1 2" key="1">
    <citation type="submission" date="2014-07" db="EMBL/GenBank/DDBJ databases">
        <title>Genome sequence of Lactococcus lactis subsp. lactis NCDO 2118, a GABA-producing strain.</title>
        <authorList>
            <person name="Oliveira L.C."/>
            <person name="Saraiva T.D.L."/>
            <person name="Soares S.C."/>
            <person name="Ramos R.T.J."/>
            <person name="Sa P.H.C.G."/>
            <person name="Carneiro A.R."/>
            <person name="Miranda F."/>
            <person name="Freire M."/>
            <person name="Renan W."/>
            <person name="Oliveira A.F.Jr."/>
            <person name="Santos A.R."/>
            <person name="Pinto A.C."/>
            <person name="Souza B.M."/>
            <person name="Castro C.P."/>
            <person name="Diniz C.A.A."/>
            <person name="Rocha C.S."/>
            <person name="Mariano D.C.B."/>
            <person name="Aguiar E.L."/>
            <person name="Folador E.L."/>
            <person name="Barbosa E.G.V."/>
            <person name="Aburjaile F.F."/>
            <person name="Goncalves L.A."/>
            <person name="Guimaraes L.C."/>
            <person name="Azevedo M.S.P."/>
            <person name="Agresti P.C.M."/>
            <person name="Faria R.F."/>
            <person name="Tiwari S."/>
            <person name="Almeida S.S."/>
            <person name="Hassan S.S."/>
            <person name="Pereira V.B."/>
            <person name="Abreu V.A.C."/>
            <person name="Pereira U.P."/>
            <person name="Dorella F.A."/>
            <person name="Carvalho A.F."/>
            <person name="Pereira F.L."/>
            <person name="Leal C.A.G."/>
            <person name="Figueiredo H.C.P."/>
            <person name="Silva A."/>
            <person name="Miyoshi A."/>
            <person name="Azevedo V."/>
        </authorList>
    </citation>
    <scope>NUCLEOTIDE SEQUENCE [LARGE SCALE GENOMIC DNA]</scope>
    <source>
        <strain evidence="1 2">NCDO 2118</strain>
    </source>
</reference>
<dbReference type="RefSeq" id="WP_050749797.1">
    <property type="nucleotide sequence ID" value="NZ_CP009054.1"/>
</dbReference>
<name>A0ABC8A704_LACLL</name>
<protein>
    <recommendedName>
        <fullName evidence="3">Transcriptional regulator</fullName>
    </recommendedName>
</protein>
<evidence type="ECO:0008006" key="3">
    <source>
        <dbReference type="Google" id="ProtNLM"/>
    </source>
</evidence>
<sequence length="234" mass="27372">MIDLQEHLTHTIASRLRDLRKNEHSNIPPDLIASGQKAAILRIEKGEVPRSGNFISDTLLDTYSNYFSLSKASLIFGEGVDLEKLVTFLFSELSSSLIPSDLRERLRIKPPKSTPSQKVKDSLLTLYYTFADFGRWYDLRKETPQSRIEENPIDFLTMSTILWKLCKERFLASFNEKVIYSVFNEQDDKFYYNRINKKVNDWLNHDFSELIIPECIKKLKKNSIFKMGYMSRHS</sequence>
<accession>A0ABC8A704</accession>
<proteinExistence type="predicted"/>
<dbReference type="EMBL" id="CP009054">
    <property type="protein sequence ID" value="AII13084.1"/>
    <property type="molecule type" value="Genomic_DNA"/>
</dbReference>
<gene>
    <name evidence="1" type="ORF">NCDO2118_1611</name>
</gene>